<dbReference type="PANTHER" id="PTHR14097:SF7">
    <property type="entry name" value="OXIDOREDUCTASE HTATIP2"/>
    <property type="match status" value="1"/>
</dbReference>
<reference evidence="2" key="1">
    <citation type="submission" date="2023-06" db="EMBL/GenBank/DDBJ databases">
        <authorList>
            <person name="Delattre M."/>
        </authorList>
    </citation>
    <scope>NUCLEOTIDE SEQUENCE</scope>
    <source>
        <strain evidence="2">AF72</strain>
    </source>
</reference>
<accession>A0AA36DB34</accession>
<evidence type="ECO:0000313" key="3">
    <source>
        <dbReference type="Proteomes" id="UP001177023"/>
    </source>
</evidence>
<dbReference type="GO" id="GO:0051170">
    <property type="term" value="P:import into nucleus"/>
    <property type="evidence" value="ECO:0007669"/>
    <property type="project" value="TreeGrafter"/>
</dbReference>
<dbReference type="GO" id="GO:0016620">
    <property type="term" value="F:oxidoreductase activity, acting on the aldehyde or oxo group of donors, NAD or NADP as acceptor"/>
    <property type="evidence" value="ECO:0007669"/>
    <property type="project" value="InterPro"/>
</dbReference>
<dbReference type="AlphaFoldDB" id="A0AA36DB34"/>
<dbReference type="GO" id="GO:0005737">
    <property type="term" value="C:cytoplasm"/>
    <property type="evidence" value="ECO:0007669"/>
    <property type="project" value="TreeGrafter"/>
</dbReference>
<dbReference type="EMBL" id="CATQJA010002665">
    <property type="protein sequence ID" value="CAJ0583044.1"/>
    <property type="molecule type" value="Genomic_DNA"/>
</dbReference>
<feature type="domain" description="Semialdehyde dehydrogenase NAD-binding" evidence="1">
    <location>
        <begin position="6"/>
        <end position="85"/>
    </location>
</feature>
<organism evidence="2 3">
    <name type="scientific">Mesorhabditis spiculigera</name>
    <dbReference type="NCBI Taxonomy" id="96644"/>
    <lineage>
        <taxon>Eukaryota</taxon>
        <taxon>Metazoa</taxon>
        <taxon>Ecdysozoa</taxon>
        <taxon>Nematoda</taxon>
        <taxon>Chromadorea</taxon>
        <taxon>Rhabditida</taxon>
        <taxon>Rhabditina</taxon>
        <taxon>Rhabditomorpha</taxon>
        <taxon>Rhabditoidea</taxon>
        <taxon>Rhabditidae</taxon>
        <taxon>Mesorhabditinae</taxon>
        <taxon>Mesorhabditis</taxon>
    </lineage>
</organism>
<gene>
    <name evidence="2" type="ORF">MSPICULIGERA_LOCUS21162</name>
</gene>
<dbReference type="Proteomes" id="UP001177023">
    <property type="component" value="Unassembled WGS sequence"/>
</dbReference>
<dbReference type="GO" id="GO:0051287">
    <property type="term" value="F:NAD binding"/>
    <property type="evidence" value="ECO:0007669"/>
    <property type="project" value="InterPro"/>
</dbReference>
<dbReference type="SUPFAM" id="SSF51735">
    <property type="entry name" value="NAD(P)-binding Rossmann-fold domains"/>
    <property type="match status" value="1"/>
</dbReference>
<dbReference type="InterPro" id="IPR000534">
    <property type="entry name" value="Semialdehyde_DH_NAD-bd"/>
</dbReference>
<name>A0AA36DB34_9BILA</name>
<dbReference type="PANTHER" id="PTHR14097">
    <property type="entry name" value="OXIDOREDUCTASE HTATIP2"/>
    <property type="match status" value="1"/>
</dbReference>
<protein>
    <recommendedName>
        <fullName evidence="1">Semialdehyde dehydrogenase NAD-binding domain-containing protein</fullName>
    </recommendedName>
</protein>
<comment type="caution">
    <text evidence="2">The sequence shown here is derived from an EMBL/GenBank/DDBJ whole genome shotgun (WGS) entry which is preliminary data.</text>
</comment>
<evidence type="ECO:0000313" key="2">
    <source>
        <dbReference type="EMBL" id="CAJ0583044.1"/>
    </source>
</evidence>
<dbReference type="Gene3D" id="3.40.50.720">
    <property type="entry name" value="NAD(P)-binding Rossmann-like Domain"/>
    <property type="match status" value="1"/>
</dbReference>
<keyword evidence="3" id="KW-1185">Reference proteome</keyword>
<evidence type="ECO:0000259" key="1">
    <source>
        <dbReference type="Pfam" id="PF01118"/>
    </source>
</evidence>
<feature type="non-terminal residue" evidence="2">
    <location>
        <position position="1"/>
    </location>
</feature>
<sequence length="200" mass="22021">MSAGKQVFVVGGSGMTGKKIVELLCENPAFSRIVLFGRRTINLPSAPPHLEQKIVDFDKLSDNQGLFSGFDVGVCALGSTLKGSTREIYKKVDYDYVVATAKMAKNCDVKTFCLLSASSADEKSHFYYIKIKARDREKPSLGYTLLTNLLKPTMYFTARLQIQDTDIAKALITTSLNNSKKGTIPLDATQMKKIADGYNN</sequence>
<proteinExistence type="predicted"/>
<dbReference type="InterPro" id="IPR036291">
    <property type="entry name" value="NAD(P)-bd_dom_sf"/>
</dbReference>
<dbReference type="Pfam" id="PF01118">
    <property type="entry name" value="Semialdhyde_dh"/>
    <property type="match status" value="1"/>
</dbReference>
<dbReference type="GO" id="GO:1901607">
    <property type="term" value="P:alpha-amino acid biosynthetic process"/>
    <property type="evidence" value="ECO:0007669"/>
    <property type="project" value="UniProtKB-ARBA"/>
</dbReference>